<keyword evidence="1" id="KW-0812">Transmembrane</keyword>
<dbReference type="OrthoDB" id="2664080at2"/>
<sequence length="186" mass="21196">MRKKWLFLIPFILIIVAVTAVILYIRPTQELDLNYTELDWKAKITQMIETREPVIQINAEEFNRLAKQKLVKYLAKGELPVDVTGAEFKQHGNRIDADINGKWGIIPFGAKAVYNMDFSGGLVVLTPVSVQIKGIKLTPEQLGLKQVSVPPGKELPEMIKVKDMIFHEDSIEARLSLNWLEIMRLL</sequence>
<dbReference type="RefSeq" id="WP_127200293.1">
    <property type="nucleotide sequence ID" value="NZ_RZNX01000008.1"/>
</dbReference>
<keyword evidence="3" id="KW-1185">Reference proteome</keyword>
<accession>A0A3S1B404</accession>
<organism evidence="2 3">
    <name type="scientific">Paenibacillus zeisoli</name>
    <dbReference type="NCBI Taxonomy" id="2496267"/>
    <lineage>
        <taxon>Bacteria</taxon>
        <taxon>Bacillati</taxon>
        <taxon>Bacillota</taxon>
        <taxon>Bacilli</taxon>
        <taxon>Bacillales</taxon>
        <taxon>Paenibacillaceae</taxon>
        <taxon>Paenibacillus</taxon>
    </lineage>
</organism>
<keyword evidence="1" id="KW-0472">Membrane</keyword>
<evidence type="ECO:0008006" key="4">
    <source>
        <dbReference type="Google" id="ProtNLM"/>
    </source>
</evidence>
<evidence type="ECO:0000313" key="2">
    <source>
        <dbReference type="EMBL" id="RUT28945.1"/>
    </source>
</evidence>
<reference evidence="2 3" key="1">
    <citation type="submission" date="2018-12" db="EMBL/GenBank/DDBJ databases">
        <authorList>
            <person name="Sun L."/>
            <person name="Chen Z."/>
        </authorList>
    </citation>
    <scope>NUCLEOTIDE SEQUENCE [LARGE SCALE GENOMIC DNA]</scope>
    <source>
        <strain evidence="2 3">3-5-3</strain>
    </source>
</reference>
<comment type="caution">
    <text evidence="2">The sequence shown here is derived from an EMBL/GenBank/DDBJ whole genome shotgun (WGS) entry which is preliminary data.</text>
</comment>
<dbReference type="AlphaFoldDB" id="A0A3S1B404"/>
<evidence type="ECO:0000313" key="3">
    <source>
        <dbReference type="Proteomes" id="UP000272464"/>
    </source>
</evidence>
<keyword evidence="1" id="KW-1133">Transmembrane helix</keyword>
<name>A0A3S1B404_9BACL</name>
<proteinExistence type="predicted"/>
<feature type="transmembrane region" description="Helical" evidence="1">
    <location>
        <begin position="5"/>
        <end position="25"/>
    </location>
</feature>
<protein>
    <recommendedName>
        <fullName evidence="4">DUF2140 family protein</fullName>
    </recommendedName>
</protein>
<evidence type="ECO:0000256" key="1">
    <source>
        <dbReference type="SAM" id="Phobius"/>
    </source>
</evidence>
<dbReference type="EMBL" id="RZNX01000008">
    <property type="protein sequence ID" value="RUT28945.1"/>
    <property type="molecule type" value="Genomic_DNA"/>
</dbReference>
<gene>
    <name evidence="2" type="ORF">EJP77_16190</name>
</gene>
<dbReference type="Proteomes" id="UP000272464">
    <property type="component" value="Unassembled WGS sequence"/>
</dbReference>